<dbReference type="Proteomes" id="UP000737018">
    <property type="component" value="Unassembled WGS sequence"/>
</dbReference>
<keyword evidence="6" id="KW-1185">Reference proteome</keyword>
<feature type="transmembrane region" description="Helical" evidence="3">
    <location>
        <begin position="21"/>
        <end position="44"/>
    </location>
</feature>
<keyword evidence="1" id="KW-0805">Transcription regulation</keyword>
<evidence type="ECO:0000313" key="6">
    <source>
        <dbReference type="Proteomes" id="UP000737018"/>
    </source>
</evidence>
<proteinExistence type="predicted"/>
<comment type="caution">
    <text evidence="5">The sequence shown here is derived from an EMBL/GenBank/DDBJ whole genome shotgun (WGS) entry which is preliminary data.</text>
</comment>
<keyword evidence="3" id="KW-0812">Transmembrane</keyword>
<gene>
    <name evidence="5" type="ORF">CMV_014241</name>
</gene>
<reference evidence="5" key="1">
    <citation type="submission" date="2020-03" db="EMBL/GenBank/DDBJ databases">
        <title>Castanea mollissima Vanexum genome sequencing.</title>
        <authorList>
            <person name="Staton M."/>
        </authorList>
    </citation>
    <scope>NUCLEOTIDE SEQUENCE</scope>
    <source>
        <tissue evidence="5">Leaf</tissue>
    </source>
</reference>
<evidence type="ECO:0000256" key="3">
    <source>
        <dbReference type="SAM" id="Phobius"/>
    </source>
</evidence>
<sequence length="400" mass="45268">MKLRSSSLDYVKKFPLNFKASIFVYMMCNPSVVLVTLIFHISFWSNNLMESISPTEVSLSTPVIDVRIPRSNPYSVKRREISPSLFSLFPPNASPPSSVPVETKHFSPNSIPSFFPPNTSSPLPNTLPTETKHFSPNSIPKFFPPNRSLPISLQVERNHFSSSIPSFFPPNTSLPSSVSSRTKHFSLSIPSIFPPNRSQSNSVSSEVAVLHGFADSRPSLVFPSNIRNIIIHNYSSNHEKTHHHDRSQSPNKNRWRSINLDVKNDVDDDDDDEGVFPPEVKAEFEQLAGERWTYAIFWEAERSGDFSPARGFYNVDDHKFKDKAITFFQLRDSCSETVAFVSFLDLVFQTGNPIWLLGVDDLANSLYFQAHQGYQYGLQTMFWIGVDQGVMEFGSTELID</sequence>
<name>A0A8J4QWF2_9ROSI</name>
<accession>A0A8J4QWF2</accession>
<dbReference type="Pfam" id="PF14215">
    <property type="entry name" value="bHLH-MYC_N"/>
    <property type="match status" value="1"/>
</dbReference>
<evidence type="ECO:0000256" key="2">
    <source>
        <dbReference type="ARBA" id="ARBA00023163"/>
    </source>
</evidence>
<feature type="domain" description="Transcription factor MYC/MYB N-terminal" evidence="4">
    <location>
        <begin position="347"/>
        <end position="399"/>
    </location>
</feature>
<evidence type="ECO:0000256" key="1">
    <source>
        <dbReference type="ARBA" id="ARBA00023015"/>
    </source>
</evidence>
<evidence type="ECO:0000313" key="5">
    <source>
        <dbReference type="EMBL" id="KAF3961101.1"/>
    </source>
</evidence>
<evidence type="ECO:0000259" key="4">
    <source>
        <dbReference type="Pfam" id="PF14215"/>
    </source>
</evidence>
<dbReference type="EMBL" id="JRKL02001969">
    <property type="protein sequence ID" value="KAF3961101.1"/>
    <property type="molecule type" value="Genomic_DNA"/>
</dbReference>
<keyword evidence="3" id="KW-0472">Membrane</keyword>
<keyword evidence="2" id="KW-0804">Transcription</keyword>
<organism evidence="5 6">
    <name type="scientific">Castanea mollissima</name>
    <name type="common">Chinese chestnut</name>
    <dbReference type="NCBI Taxonomy" id="60419"/>
    <lineage>
        <taxon>Eukaryota</taxon>
        <taxon>Viridiplantae</taxon>
        <taxon>Streptophyta</taxon>
        <taxon>Embryophyta</taxon>
        <taxon>Tracheophyta</taxon>
        <taxon>Spermatophyta</taxon>
        <taxon>Magnoliopsida</taxon>
        <taxon>eudicotyledons</taxon>
        <taxon>Gunneridae</taxon>
        <taxon>Pentapetalae</taxon>
        <taxon>rosids</taxon>
        <taxon>fabids</taxon>
        <taxon>Fagales</taxon>
        <taxon>Fagaceae</taxon>
        <taxon>Castanea</taxon>
    </lineage>
</organism>
<protein>
    <recommendedName>
        <fullName evidence="4">Transcription factor MYC/MYB N-terminal domain-containing protein</fullName>
    </recommendedName>
</protein>
<keyword evidence="3" id="KW-1133">Transmembrane helix</keyword>
<dbReference type="AlphaFoldDB" id="A0A8J4QWF2"/>
<dbReference type="OrthoDB" id="1580555at2759"/>
<dbReference type="InterPro" id="IPR025610">
    <property type="entry name" value="MYC/MYB_N"/>
</dbReference>